<dbReference type="InterPro" id="IPR003593">
    <property type="entry name" value="AAA+_ATPase"/>
</dbReference>
<proteinExistence type="predicted"/>
<dbReference type="Proteomes" id="UP000622687">
    <property type="component" value="Unassembled WGS sequence"/>
</dbReference>
<evidence type="ECO:0000313" key="5">
    <source>
        <dbReference type="Proteomes" id="UP000622687"/>
    </source>
</evidence>
<dbReference type="PANTHER" id="PTHR42855">
    <property type="entry name" value="ABC TRANSPORTER ATP-BINDING SUBUNIT"/>
    <property type="match status" value="1"/>
</dbReference>
<evidence type="ECO:0000256" key="1">
    <source>
        <dbReference type="ARBA" id="ARBA00022741"/>
    </source>
</evidence>
<dbReference type="InterPro" id="IPR003439">
    <property type="entry name" value="ABC_transporter-like_ATP-bd"/>
</dbReference>
<accession>A0A934HNM8</accession>
<reference evidence="4" key="1">
    <citation type="submission" date="2020-12" db="EMBL/GenBank/DDBJ databases">
        <title>Clostridium thailandense sp. nov., a novel acetogenic bacterium isolated from peat land soil in Thailand.</title>
        <authorList>
            <person name="Chaikitkaew S."/>
            <person name="Birkeland N.K."/>
        </authorList>
    </citation>
    <scope>NUCLEOTIDE SEQUENCE</scope>
    <source>
        <strain evidence="4">DSM 17425</strain>
    </source>
</reference>
<protein>
    <submittedName>
        <fullName evidence="4">ABC-F type ribosomal protection protein</fullName>
    </submittedName>
</protein>
<keyword evidence="5" id="KW-1185">Reference proteome</keyword>
<evidence type="ECO:0000313" key="4">
    <source>
        <dbReference type="EMBL" id="MBI6871581.1"/>
    </source>
</evidence>
<dbReference type="PROSITE" id="PS50893">
    <property type="entry name" value="ABC_TRANSPORTER_2"/>
    <property type="match status" value="2"/>
</dbReference>
<keyword evidence="1" id="KW-0547">Nucleotide-binding</keyword>
<dbReference type="SUPFAM" id="SSF52540">
    <property type="entry name" value="P-loop containing nucleoside triphosphate hydrolases"/>
    <property type="match status" value="2"/>
</dbReference>
<dbReference type="InterPro" id="IPR032781">
    <property type="entry name" value="ABC_tran_Xtn"/>
</dbReference>
<feature type="domain" description="ABC transporter" evidence="3">
    <location>
        <begin position="314"/>
        <end position="526"/>
    </location>
</feature>
<sequence>MTMMLSLQGINKEFGEVTILNNVNFNIALGDRIGLVGLNGAGKSTLANIIYGALKPEQGSILWYKKDIEIGYLKQNSFYSQRTWSGKEINIKNEEYIGNLLEISSYLGIEKIDPMEEERLSSLSGGEKMKLALANIWSRNPDFLILDEPTNHIDYQGMNWLIEELKKYKGTILIISHDRYFLDSVVNKIIEINKGTTSIYHGNYSFYREEKKRRYESELHQYEIQECNKIKIQQEITRLKSWSDKGHRESTKKEAAGLGKKEYFRKKAKKMDKQIKSKIKRLEKIDLEGVKKPEKDKKIDFKFSEAALRKIRIIEAADIKKSFDSRILFRKTSFYIMSGERVGVFGPNGCGKSTLLNTIIGKESLDEGELFISKSISIGYLSQEAQEINREQSVIELFDIESREDESRIRTMLANMGFDEKMIKQPISTLSLGELTRVRMAKLIAKHQDLLVLDEPLNHLDIYSREKLEDALREYDGSIILVSHDRYMIENICDCLLVFEDNKIKKILSEPKDYLDKLFIKDKRNNSEKNKNENNIREQKMLIENEIAYVLGELTKVTQDTPAYNQLDNKFKELINKKRNLDK</sequence>
<dbReference type="GO" id="GO:0005524">
    <property type="term" value="F:ATP binding"/>
    <property type="evidence" value="ECO:0007669"/>
    <property type="project" value="UniProtKB-KW"/>
</dbReference>
<keyword evidence="2" id="KW-0067">ATP-binding</keyword>
<dbReference type="PROSITE" id="PS00211">
    <property type="entry name" value="ABC_TRANSPORTER_1"/>
    <property type="match status" value="2"/>
</dbReference>
<dbReference type="CDD" id="cd03221">
    <property type="entry name" value="ABCF_EF-3"/>
    <property type="match status" value="2"/>
</dbReference>
<comment type="caution">
    <text evidence="4">The sequence shown here is derived from an EMBL/GenBank/DDBJ whole genome shotgun (WGS) entry which is preliminary data.</text>
</comment>
<dbReference type="AlphaFoldDB" id="A0A934HNM8"/>
<dbReference type="EMBL" id="JAEEGB010000003">
    <property type="protein sequence ID" value="MBI6871581.1"/>
    <property type="molecule type" value="Genomic_DNA"/>
</dbReference>
<dbReference type="NCBIfam" id="NF000355">
    <property type="entry name" value="ribo_prot_ABC_F"/>
    <property type="match status" value="1"/>
</dbReference>
<dbReference type="InterPro" id="IPR017871">
    <property type="entry name" value="ABC_transporter-like_CS"/>
</dbReference>
<gene>
    <name evidence="4" type="primary">abc-f</name>
    <name evidence="4" type="ORF">I6U51_02525</name>
</gene>
<name>A0A934HNM8_9CLOT</name>
<dbReference type="Pfam" id="PF12848">
    <property type="entry name" value="ABC_tran_Xtn"/>
    <property type="match status" value="1"/>
</dbReference>
<dbReference type="PANTHER" id="PTHR42855:SF2">
    <property type="entry name" value="DRUG RESISTANCE ABC TRANSPORTER,ATP-BINDING PROTEIN"/>
    <property type="match status" value="1"/>
</dbReference>
<evidence type="ECO:0000259" key="3">
    <source>
        <dbReference type="PROSITE" id="PS50893"/>
    </source>
</evidence>
<organism evidence="4 5">
    <name type="scientific">Clostridium aciditolerans</name>
    <dbReference type="NCBI Taxonomy" id="339861"/>
    <lineage>
        <taxon>Bacteria</taxon>
        <taxon>Bacillati</taxon>
        <taxon>Bacillota</taxon>
        <taxon>Clostridia</taxon>
        <taxon>Eubacteriales</taxon>
        <taxon>Clostridiaceae</taxon>
        <taxon>Clostridium</taxon>
    </lineage>
</organism>
<dbReference type="InterPro" id="IPR051309">
    <property type="entry name" value="ABCF_ATPase"/>
</dbReference>
<dbReference type="Pfam" id="PF00005">
    <property type="entry name" value="ABC_tran"/>
    <property type="match status" value="2"/>
</dbReference>
<feature type="domain" description="ABC transporter" evidence="3">
    <location>
        <begin position="5"/>
        <end position="219"/>
    </location>
</feature>
<dbReference type="RefSeq" id="WP_211141023.1">
    <property type="nucleotide sequence ID" value="NZ_JAEEGB010000003.1"/>
</dbReference>
<dbReference type="GO" id="GO:0016887">
    <property type="term" value="F:ATP hydrolysis activity"/>
    <property type="evidence" value="ECO:0007669"/>
    <property type="project" value="InterPro"/>
</dbReference>
<evidence type="ECO:0000256" key="2">
    <source>
        <dbReference type="ARBA" id="ARBA00022840"/>
    </source>
</evidence>
<dbReference type="SMART" id="SM00382">
    <property type="entry name" value="AAA"/>
    <property type="match status" value="2"/>
</dbReference>
<dbReference type="Gene3D" id="3.40.50.300">
    <property type="entry name" value="P-loop containing nucleotide triphosphate hydrolases"/>
    <property type="match status" value="2"/>
</dbReference>
<dbReference type="InterPro" id="IPR027417">
    <property type="entry name" value="P-loop_NTPase"/>
</dbReference>